<comment type="caution">
    <text evidence="2">The sequence shown here is derived from an EMBL/GenBank/DDBJ whole genome shotgun (WGS) entry which is preliminary data.</text>
</comment>
<accession>A0ABR9I8L7</accession>
<evidence type="ECO:0000313" key="2">
    <source>
        <dbReference type="EMBL" id="MBE1499496.1"/>
    </source>
</evidence>
<protein>
    <submittedName>
        <fullName evidence="2">Uncharacterized protein</fullName>
    </submittedName>
</protein>
<evidence type="ECO:0000313" key="3">
    <source>
        <dbReference type="Proteomes" id="UP000631670"/>
    </source>
</evidence>
<evidence type="ECO:0000256" key="1">
    <source>
        <dbReference type="SAM" id="MobiDB-lite"/>
    </source>
</evidence>
<dbReference type="Proteomes" id="UP000631670">
    <property type="component" value="Unassembled WGS sequence"/>
</dbReference>
<gene>
    <name evidence="2" type="ORF">H4696_006596</name>
</gene>
<organism evidence="2 3">
    <name type="scientific">Amycolatopsis lexingtonensis</name>
    <dbReference type="NCBI Taxonomy" id="218822"/>
    <lineage>
        <taxon>Bacteria</taxon>
        <taxon>Bacillati</taxon>
        <taxon>Actinomycetota</taxon>
        <taxon>Actinomycetes</taxon>
        <taxon>Pseudonocardiales</taxon>
        <taxon>Pseudonocardiaceae</taxon>
        <taxon>Amycolatopsis</taxon>
    </lineage>
</organism>
<feature type="region of interest" description="Disordered" evidence="1">
    <location>
        <begin position="1"/>
        <end position="30"/>
    </location>
</feature>
<dbReference type="RefSeq" id="WP_143264972.1">
    <property type="nucleotide sequence ID" value="NZ_JADBEG010000001.1"/>
</dbReference>
<name>A0ABR9I8L7_9PSEU</name>
<proteinExistence type="predicted"/>
<reference evidence="2 3" key="1">
    <citation type="submission" date="2020-10" db="EMBL/GenBank/DDBJ databases">
        <title>Sequencing the genomes of 1000 actinobacteria strains.</title>
        <authorList>
            <person name="Klenk H.-P."/>
        </authorList>
    </citation>
    <scope>NUCLEOTIDE SEQUENCE [LARGE SCALE GENOMIC DNA]</scope>
    <source>
        <strain evidence="2 3">DSM 44653</strain>
    </source>
</reference>
<keyword evidence="3" id="KW-1185">Reference proteome</keyword>
<sequence length="122" mass="13205">MRVRVDQQPDPGQAAATRPAAEKHQPVFGQDPAGLAVATRDAERGHRLVNQGVGHRPVDQAGFDLRVLVRFSVHVEVVGEDAVVRDNREFVGDGIVPGCFIRLFGGGRLCFGSGGHGRFRPR</sequence>
<dbReference type="EMBL" id="JADBEG010000001">
    <property type="protein sequence ID" value="MBE1499496.1"/>
    <property type="molecule type" value="Genomic_DNA"/>
</dbReference>